<name>A0A1I5C722_9PROT</name>
<dbReference type="Gene3D" id="3.40.50.2000">
    <property type="entry name" value="Glycogen Phosphorylase B"/>
    <property type="match status" value="1"/>
</dbReference>
<protein>
    <submittedName>
        <fullName evidence="1">Uncharacterized protein</fullName>
    </submittedName>
</protein>
<keyword evidence="2" id="KW-1185">Reference proteome</keyword>
<proteinExistence type="predicted"/>
<sequence>MRLIYLSPVPWKSFSQRPHELVRYFHSFTEGEVLWVDPYPGRFPALSDVLSQRPESGGMDCDVPAWLTVVKPKAVPIEPLPFSGTVNGLLWGDVGLAVNRFADNSTILGIGKPTVLALHLLAKQCFSASFYDAMDDYPAFYKGWSRLAMANRERRIISKVSTLLASSSALQERLRHLAHDVRLVPNACAAERLPALPKGRQRMNDQIPVIGYVGTIGQWFDWELVIALAKSNPNTVIRLIGPLYVRPPALPHNICLEPPLPHSEALHAMSRFDVGLIPFKRSTLTASVDPIKFYEYRALGLPVVSSAFGEMALRKECEGVYLIDRNSDMIKVVGQALSNCPTPENTARFRKDNSWENRFSEGRIFASGYRS</sequence>
<organism evidence="1 2">
    <name type="scientific">Nitrosospira briensis</name>
    <dbReference type="NCBI Taxonomy" id="35799"/>
    <lineage>
        <taxon>Bacteria</taxon>
        <taxon>Pseudomonadati</taxon>
        <taxon>Pseudomonadota</taxon>
        <taxon>Betaproteobacteria</taxon>
        <taxon>Nitrosomonadales</taxon>
        <taxon>Nitrosomonadaceae</taxon>
        <taxon>Nitrosospira</taxon>
    </lineage>
</organism>
<evidence type="ECO:0000313" key="2">
    <source>
        <dbReference type="Proteomes" id="UP000183107"/>
    </source>
</evidence>
<dbReference type="EMBL" id="FOVJ01000003">
    <property type="protein sequence ID" value="SFN82441.1"/>
    <property type="molecule type" value="Genomic_DNA"/>
</dbReference>
<reference evidence="2" key="1">
    <citation type="submission" date="2016-10" db="EMBL/GenBank/DDBJ databases">
        <authorList>
            <person name="Varghese N."/>
        </authorList>
    </citation>
    <scope>NUCLEOTIDE SEQUENCE [LARGE SCALE GENOMIC DNA]</scope>
    <source>
        <strain evidence="2">Nsp8</strain>
    </source>
</reference>
<dbReference type="AlphaFoldDB" id="A0A1I5C722"/>
<dbReference type="OrthoDB" id="9816564at2"/>
<dbReference type="SUPFAM" id="SSF53756">
    <property type="entry name" value="UDP-Glycosyltransferase/glycogen phosphorylase"/>
    <property type="match status" value="1"/>
</dbReference>
<gene>
    <name evidence="1" type="ORF">SAMN05216386_1980</name>
</gene>
<dbReference type="Proteomes" id="UP000183107">
    <property type="component" value="Unassembled WGS sequence"/>
</dbReference>
<evidence type="ECO:0000313" key="1">
    <source>
        <dbReference type="EMBL" id="SFN82441.1"/>
    </source>
</evidence>
<dbReference type="RefSeq" id="WP_074797015.1">
    <property type="nucleotide sequence ID" value="NZ_FOVJ01000003.1"/>
</dbReference>
<accession>A0A1I5C722</accession>